<dbReference type="STRING" id="988821.SAMN05421867_11019"/>
<dbReference type="EMBL" id="FOKA01000010">
    <property type="protein sequence ID" value="SFB21571.1"/>
    <property type="molecule type" value="Genomic_DNA"/>
</dbReference>
<feature type="region of interest" description="Disordered" evidence="1">
    <location>
        <begin position="1"/>
        <end position="52"/>
    </location>
</feature>
<dbReference type="InterPro" id="IPR011009">
    <property type="entry name" value="Kinase-like_dom_sf"/>
</dbReference>
<dbReference type="SUPFAM" id="SSF56112">
    <property type="entry name" value="Protein kinase-like (PK-like)"/>
    <property type="match status" value="1"/>
</dbReference>
<evidence type="ECO:0000313" key="2">
    <source>
        <dbReference type="EMBL" id="SFB21571.1"/>
    </source>
</evidence>
<accession>A0A1I0Z7S2</accession>
<dbReference type="AlphaFoldDB" id="A0A1I0Z7S2"/>
<protein>
    <recommendedName>
        <fullName evidence="4">Ser/Thr protein kinase RdoA involved in Cpx stress response, MazF antagonist</fullName>
    </recommendedName>
</protein>
<evidence type="ECO:0000256" key="1">
    <source>
        <dbReference type="SAM" id="MobiDB-lite"/>
    </source>
</evidence>
<dbReference type="OrthoDB" id="3723194at2"/>
<evidence type="ECO:0000313" key="3">
    <source>
        <dbReference type="Proteomes" id="UP000199012"/>
    </source>
</evidence>
<dbReference type="RefSeq" id="WP_090033289.1">
    <property type="nucleotide sequence ID" value="NZ_BONM01000011.1"/>
</dbReference>
<proteinExistence type="predicted"/>
<dbReference type="Proteomes" id="UP000199012">
    <property type="component" value="Unassembled WGS sequence"/>
</dbReference>
<evidence type="ECO:0008006" key="4">
    <source>
        <dbReference type="Google" id="ProtNLM"/>
    </source>
</evidence>
<keyword evidence="3" id="KW-1185">Reference proteome</keyword>
<sequence>MSLFAPLPDPTLEPALGPVLGASSDTPSDTARDTAPGYAADRAPHRPGASAAPAAWLATPDPLPLPTGPWGVTEALLALDEARLALPGISPDVQVVSALTTVVLRCGDEAVKVYPPGTDPTHLSRTAAALAGSRTALLPTAGPVITSWGVVTVQPWLTSTGPVDWARTGRLLQRFHAAHADADLPAWQPLRRLAPQVADLPDEAAAVLLAARDTLLAELARLDSPLGVGAVHGDVSPMNLLRHGRRPVLIDLDFAARALREYDLGSAARRADTGELDPETYLAFCREYGHDVRGWDGRIVLDRIAALGGVGFRLWDCRRQGDGSLAWLDDAVAEWRTPL</sequence>
<dbReference type="Gene3D" id="3.90.1200.10">
    <property type="match status" value="1"/>
</dbReference>
<organism evidence="2 3">
    <name type="scientific">Cellulomonas marina</name>
    <dbReference type="NCBI Taxonomy" id="988821"/>
    <lineage>
        <taxon>Bacteria</taxon>
        <taxon>Bacillati</taxon>
        <taxon>Actinomycetota</taxon>
        <taxon>Actinomycetes</taxon>
        <taxon>Micrococcales</taxon>
        <taxon>Cellulomonadaceae</taxon>
        <taxon>Cellulomonas</taxon>
    </lineage>
</organism>
<gene>
    <name evidence="2" type="ORF">SAMN05421867_11019</name>
</gene>
<name>A0A1I0Z7S2_9CELL</name>
<reference evidence="2 3" key="1">
    <citation type="submission" date="2016-10" db="EMBL/GenBank/DDBJ databases">
        <authorList>
            <person name="de Groot N.N."/>
        </authorList>
    </citation>
    <scope>NUCLEOTIDE SEQUENCE [LARGE SCALE GENOMIC DNA]</scope>
    <source>
        <strain evidence="2 3">CGMCC 4.6945</strain>
    </source>
</reference>